<keyword evidence="2" id="KW-0560">Oxidoreductase</keyword>
<dbReference type="PANTHER" id="PTHR43658">
    <property type="entry name" value="SHORT-CHAIN DEHYDROGENASE/REDUCTASE"/>
    <property type="match status" value="1"/>
</dbReference>
<dbReference type="PANTHER" id="PTHR43658:SF8">
    <property type="entry name" value="17-BETA-HYDROXYSTEROID DEHYDROGENASE 14-RELATED"/>
    <property type="match status" value="1"/>
</dbReference>
<proteinExistence type="inferred from homology"/>
<sequence>MKVAGAVGVVTGGGGGLGAGVVQMLVDNGAQAVILDLESSPSAELAATSPAITFIPTDVADPSAVEAAVEQVVADKGRIDLCVNAAGISPAQRVVDRKGRLHSLDTFSRTIDVNLVGTFDVIRHVAGAMAKNTPGVDGERGLIVNVSSAAGLEGQTGQAAYTASKGALIALTLQLARDLSIHGIRVMSVAPGIMDTPMLAGIDEERRAALVDLHTFPKRLGTPADFATLVKCFMEVTLLNGEFVRLDAATRL</sequence>
<evidence type="ECO:0000256" key="2">
    <source>
        <dbReference type="ARBA" id="ARBA00023002"/>
    </source>
</evidence>
<dbReference type="RefSeq" id="WP_317712826.1">
    <property type="nucleotide sequence ID" value="NZ_JAWLUM010000001.1"/>
</dbReference>
<evidence type="ECO:0000256" key="1">
    <source>
        <dbReference type="ARBA" id="ARBA00006484"/>
    </source>
</evidence>
<evidence type="ECO:0000259" key="4">
    <source>
        <dbReference type="SMART" id="SM00822"/>
    </source>
</evidence>
<dbReference type="SUPFAM" id="SSF51735">
    <property type="entry name" value="NAD(P)-binding Rossmann-fold domains"/>
    <property type="match status" value="1"/>
</dbReference>
<dbReference type="Gene3D" id="3.40.50.720">
    <property type="entry name" value="NAD(P)-binding Rossmann-like Domain"/>
    <property type="match status" value="1"/>
</dbReference>
<dbReference type="PRINTS" id="PR00080">
    <property type="entry name" value="SDRFAMILY"/>
</dbReference>
<evidence type="ECO:0000313" key="5">
    <source>
        <dbReference type="EMBL" id="MDV7133865.1"/>
    </source>
</evidence>
<feature type="domain" description="Ketoreductase" evidence="4">
    <location>
        <begin position="6"/>
        <end position="196"/>
    </location>
</feature>
<protein>
    <submittedName>
        <fullName evidence="5">SDR family NAD(P)-dependent oxidoreductase</fullName>
    </submittedName>
</protein>
<dbReference type="InterPro" id="IPR020904">
    <property type="entry name" value="Sc_DH/Rdtase_CS"/>
</dbReference>
<comment type="similarity">
    <text evidence="1 3">Belongs to the short-chain dehydrogenases/reductases (SDR) family.</text>
</comment>
<gene>
    <name evidence="5" type="ORF">R4198_09170</name>
</gene>
<dbReference type="Proteomes" id="UP001185792">
    <property type="component" value="Unassembled WGS sequence"/>
</dbReference>
<dbReference type="Pfam" id="PF00106">
    <property type="entry name" value="adh_short"/>
    <property type="match status" value="1"/>
</dbReference>
<dbReference type="PROSITE" id="PS00061">
    <property type="entry name" value="ADH_SHORT"/>
    <property type="match status" value="1"/>
</dbReference>
<name>A0ABU4ERI1_WILMA</name>
<dbReference type="InterPro" id="IPR036291">
    <property type="entry name" value="NAD(P)-bd_dom_sf"/>
</dbReference>
<comment type="caution">
    <text evidence="5">The sequence shown here is derived from an EMBL/GenBank/DDBJ whole genome shotgun (WGS) entry which is preliminary data.</text>
</comment>
<dbReference type="InterPro" id="IPR002347">
    <property type="entry name" value="SDR_fam"/>
</dbReference>
<dbReference type="SMART" id="SM00822">
    <property type="entry name" value="PKS_KR"/>
    <property type="match status" value="1"/>
</dbReference>
<accession>A0ABU4ERI1</accession>
<evidence type="ECO:0000313" key="6">
    <source>
        <dbReference type="Proteomes" id="UP001185792"/>
    </source>
</evidence>
<dbReference type="PRINTS" id="PR00081">
    <property type="entry name" value="GDHRDH"/>
</dbReference>
<organism evidence="5 6">
    <name type="scientific">Williamsia marianensis</name>
    <dbReference type="NCBI Taxonomy" id="85044"/>
    <lineage>
        <taxon>Bacteria</taxon>
        <taxon>Bacillati</taxon>
        <taxon>Actinomycetota</taxon>
        <taxon>Actinomycetes</taxon>
        <taxon>Mycobacteriales</taxon>
        <taxon>Nocardiaceae</taxon>
        <taxon>Williamsia</taxon>
    </lineage>
</organism>
<dbReference type="InterPro" id="IPR057326">
    <property type="entry name" value="KR_dom"/>
</dbReference>
<evidence type="ECO:0000256" key="3">
    <source>
        <dbReference type="RuleBase" id="RU000363"/>
    </source>
</evidence>
<dbReference type="EMBL" id="JAWLUM010000001">
    <property type="protein sequence ID" value="MDV7133865.1"/>
    <property type="molecule type" value="Genomic_DNA"/>
</dbReference>
<keyword evidence="6" id="KW-1185">Reference proteome</keyword>
<reference evidence="5 6" key="1">
    <citation type="submission" date="2023-10" db="EMBL/GenBank/DDBJ databases">
        <title>Development of a sustainable strategy for remediation of hydrocarbon-contaminated territories based on the waste exchange concept.</title>
        <authorList>
            <person name="Krivoruchko A."/>
        </authorList>
    </citation>
    <scope>NUCLEOTIDE SEQUENCE [LARGE SCALE GENOMIC DNA]</scope>
    <source>
        <strain evidence="5 6">IEGM 1236</strain>
    </source>
</reference>